<feature type="non-terminal residue" evidence="2">
    <location>
        <position position="1"/>
    </location>
</feature>
<proteinExistence type="predicted"/>
<sequence>GSISVDDVDGADTATVTAPAGALGTLVLTPVEGGGYTYTYTVANSAVQYLGTGQTKTETFTITTADGTEETVEFTIHGANEPIPPVDPGPTNRAPTLATPLADQSGSEGGAFTFGVPAGAFTDPDGDALSYSATLEDGVALPAWLIFNPATREFTATPAHADIGTLNVVLTAADGRGGTVTDTFAVTITAAGGGIGDITLSEANVDENSAAGTVVGDLAVPGAAVGAITYTLTDSQDTAFAIVDGKLVVAEGAKLDFETGALYTIEVEATDAGGTVYQQTFDIDINDVLENPKGTPAKDRLIGDAFDNRINGRASNDVLKGMDGDDRLSGGRGNDRLIGGDGADTFVFSKFAGRDVVKDFHPEEGDVIDLGRAVGIDSFRDLMKHHVEERGDNVVITADNGATMVIKHMALDDLKESDFLF</sequence>
<name>A0A936YUC4_9HYPH</name>
<dbReference type="AlphaFoldDB" id="A0A936YUC4"/>
<dbReference type="InterPro" id="IPR006644">
    <property type="entry name" value="Cadg"/>
</dbReference>
<dbReference type="InterPro" id="IPR015919">
    <property type="entry name" value="Cadherin-like_sf"/>
</dbReference>
<dbReference type="SMART" id="SM00112">
    <property type="entry name" value="CA"/>
    <property type="match status" value="1"/>
</dbReference>
<keyword evidence="3" id="KW-1185">Reference proteome</keyword>
<comment type="caution">
    <text evidence="2">The sequence shown here is derived from an EMBL/GenBank/DDBJ whole genome shotgun (WGS) entry which is preliminary data.</text>
</comment>
<dbReference type="NCBIfam" id="TIGR01965">
    <property type="entry name" value="VCBS_repeat"/>
    <property type="match status" value="1"/>
</dbReference>
<dbReference type="InterPro" id="IPR018511">
    <property type="entry name" value="Hemolysin-typ_Ca-bd_CS"/>
</dbReference>
<evidence type="ECO:0000313" key="3">
    <source>
        <dbReference type="Proteomes" id="UP000633219"/>
    </source>
</evidence>
<gene>
    <name evidence="2" type="ORF">JJB09_22295</name>
</gene>
<dbReference type="Gene3D" id="2.60.40.10">
    <property type="entry name" value="Immunoglobulins"/>
    <property type="match status" value="1"/>
</dbReference>
<dbReference type="PRINTS" id="PR00313">
    <property type="entry name" value="CABNDNGRPT"/>
</dbReference>
<dbReference type="InterPro" id="IPR011049">
    <property type="entry name" value="Serralysin-like_metalloprot_C"/>
</dbReference>
<evidence type="ECO:0000313" key="2">
    <source>
        <dbReference type="EMBL" id="MBL0374749.1"/>
    </source>
</evidence>
<organism evidence="2 3">
    <name type="scientific">Rhizobium setariae</name>
    <dbReference type="NCBI Taxonomy" id="2801340"/>
    <lineage>
        <taxon>Bacteria</taxon>
        <taxon>Pseudomonadati</taxon>
        <taxon>Pseudomonadota</taxon>
        <taxon>Alphaproteobacteria</taxon>
        <taxon>Hyphomicrobiales</taxon>
        <taxon>Rhizobiaceae</taxon>
        <taxon>Rhizobium/Agrobacterium group</taxon>
        <taxon>Rhizobium</taxon>
    </lineage>
</organism>
<dbReference type="SMART" id="SM00736">
    <property type="entry name" value="CADG"/>
    <property type="match status" value="1"/>
</dbReference>
<dbReference type="GO" id="GO:0016020">
    <property type="term" value="C:membrane"/>
    <property type="evidence" value="ECO:0007669"/>
    <property type="project" value="InterPro"/>
</dbReference>
<feature type="domain" description="Cadherin" evidence="1">
    <location>
        <begin position="197"/>
        <end position="298"/>
    </location>
</feature>
<dbReference type="PROSITE" id="PS00330">
    <property type="entry name" value="HEMOLYSIN_CALCIUM"/>
    <property type="match status" value="2"/>
</dbReference>
<reference evidence="2" key="1">
    <citation type="submission" date="2021-01" db="EMBL/GenBank/DDBJ databases">
        <title>Rhizobium sp. strain KVB221 16S ribosomal RNA gene Genome sequencing and assembly.</title>
        <authorList>
            <person name="Kang M."/>
        </authorList>
    </citation>
    <scope>NUCLEOTIDE SEQUENCE</scope>
    <source>
        <strain evidence="2">KVB221</strain>
    </source>
</reference>
<dbReference type="InterPro" id="IPR001343">
    <property type="entry name" value="Hemolysn_Ca-bd"/>
</dbReference>
<dbReference type="SUPFAM" id="SSF49313">
    <property type="entry name" value="Cadherin-like"/>
    <property type="match status" value="2"/>
</dbReference>
<dbReference type="Pfam" id="PF00353">
    <property type="entry name" value="HemolysinCabind"/>
    <property type="match status" value="1"/>
</dbReference>
<dbReference type="InterPro" id="IPR013783">
    <property type="entry name" value="Ig-like_fold"/>
</dbReference>
<dbReference type="SUPFAM" id="SSF51120">
    <property type="entry name" value="beta-Roll"/>
    <property type="match status" value="1"/>
</dbReference>
<dbReference type="Gene3D" id="2.60.40.60">
    <property type="entry name" value="Cadherins"/>
    <property type="match status" value="1"/>
</dbReference>
<evidence type="ECO:0000259" key="1">
    <source>
        <dbReference type="PROSITE" id="PS50268"/>
    </source>
</evidence>
<dbReference type="Proteomes" id="UP000633219">
    <property type="component" value="Unassembled WGS sequence"/>
</dbReference>
<dbReference type="GO" id="GO:0005509">
    <property type="term" value="F:calcium ion binding"/>
    <property type="evidence" value="ECO:0007669"/>
    <property type="project" value="InterPro"/>
</dbReference>
<accession>A0A936YUC4</accession>
<protein>
    <submittedName>
        <fullName evidence="2">VCBS domain-containing protein</fullName>
    </submittedName>
</protein>
<dbReference type="PROSITE" id="PS50268">
    <property type="entry name" value="CADHERIN_2"/>
    <property type="match status" value="1"/>
</dbReference>
<dbReference type="GO" id="GO:0007156">
    <property type="term" value="P:homophilic cell adhesion via plasma membrane adhesion molecules"/>
    <property type="evidence" value="ECO:0007669"/>
    <property type="project" value="InterPro"/>
</dbReference>
<dbReference type="InterPro" id="IPR002126">
    <property type="entry name" value="Cadherin-like_dom"/>
</dbReference>
<dbReference type="Pfam" id="PF05345">
    <property type="entry name" value="He_PIG"/>
    <property type="match status" value="1"/>
</dbReference>
<dbReference type="EMBL" id="JAEQNC010000015">
    <property type="protein sequence ID" value="MBL0374749.1"/>
    <property type="molecule type" value="Genomic_DNA"/>
</dbReference>
<dbReference type="RefSeq" id="WP_201663295.1">
    <property type="nucleotide sequence ID" value="NZ_JAEQNC010000015.1"/>
</dbReference>
<dbReference type="CDD" id="cd11304">
    <property type="entry name" value="Cadherin_repeat"/>
    <property type="match status" value="1"/>
</dbReference>
<dbReference type="InterPro" id="IPR010221">
    <property type="entry name" value="VCBS_dom"/>
</dbReference>